<feature type="transmembrane region" description="Helical" evidence="1">
    <location>
        <begin position="370"/>
        <end position="389"/>
    </location>
</feature>
<dbReference type="EMBL" id="JBJUIK010000005">
    <property type="protein sequence ID" value="KAL3526244.1"/>
    <property type="molecule type" value="Genomic_DNA"/>
</dbReference>
<keyword evidence="3" id="KW-1185">Reference proteome</keyword>
<feature type="transmembrane region" description="Helical" evidence="1">
    <location>
        <begin position="345"/>
        <end position="364"/>
    </location>
</feature>
<dbReference type="Proteomes" id="UP001630127">
    <property type="component" value="Unassembled WGS sequence"/>
</dbReference>
<evidence type="ECO:0000256" key="1">
    <source>
        <dbReference type="SAM" id="Phobius"/>
    </source>
</evidence>
<protein>
    <recommendedName>
        <fullName evidence="4">Aminopeptidase</fullName>
    </recommendedName>
</protein>
<comment type="caution">
    <text evidence="2">The sequence shown here is derived from an EMBL/GenBank/DDBJ whole genome shotgun (WGS) entry which is preliminary data.</text>
</comment>
<keyword evidence="1" id="KW-0812">Transmembrane</keyword>
<dbReference type="InterPro" id="IPR022227">
    <property type="entry name" value="DUF3754"/>
</dbReference>
<evidence type="ECO:0000313" key="3">
    <source>
        <dbReference type="Proteomes" id="UP001630127"/>
    </source>
</evidence>
<keyword evidence="1" id="KW-1133">Transmembrane helix</keyword>
<gene>
    <name evidence="2" type="ORF">ACH5RR_010900</name>
</gene>
<keyword evidence="1" id="KW-0472">Membrane</keyword>
<reference evidence="2 3" key="1">
    <citation type="submission" date="2024-11" db="EMBL/GenBank/DDBJ databases">
        <title>A near-complete genome assembly of Cinchona calisaya.</title>
        <authorList>
            <person name="Lian D.C."/>
            <person name="Zhao X.W."/>
            <person name="Wei L."/>
        </authorList>
    </citation>
    <scope>NUCLEOTIDE SEQUENCE [LARGE SCALE GENOMIC DNA]</scope>
    <source>
        <tissue evidence="2">Nenye</tissue>
    </source>
</reference>
<name>A0ABD3A3C4_9GENT</name>
<dbReference type="PANTHER" id="PTHR33645:SF11">
    <property type="entry name" value="AMINOPEPTIDASE (DUF3754)"/>
    <property type="match status" value="1"/>
</dbReference>
<sequence length="522" mass="60886">MEVLLMIRCKFGINEEERTNQHLIYQPEMGEEQRQPKNKHNNKDVIRLERESVIPILKPRLIMTLANLIEHTSDRSEFLKLCKRVEYTIRAWYLLQFEDLMQLYSLFDPVHGPQKLEQQNLSQDEIDILEQNFLTYLFQVMEKSNFKIASDDEIDVAHSGQYLLNLPITVDESKLDKKLLKRYFEEHPCENLPDFVDKYVIFRRGIGIDRTTDYFLLEKVDMIITRLWTWFSRKTRLERLLSRRSISRHIKDHKKNDEIAADAEDDLFIERIRLENMELSFRSLLSKITIQEPTFDRIIVIYRRAGTQLKPERGIFVKHFKNIPMADMEIVLPEKKNPSLTPMDWVKFLISAVVGLVAVVGSLDMPKADLWVIFAILSTVVGYCAKTYFTFQQNMATYQNLITQSMYDKQLDSGKGTLLHLCDDVIQQEVKEVIISFFILMEQGKATLQDLDLRCEELIKEEFGESCNFEVDDAVQKLEKLGIVARDTIGRYYCVGLKRANEIIGTTTEELVIKAKQGGGAS</sequence>
<evidence type="ECO:0008006" key="4">
    <source>
        <dbReference type="Google" id="ProtNLM"/>
    </source>
</evidence>
<proteinExistence type="predicted"/>
<evidence type="ECO:0000313" key="2">
    <source>
        <dbReference type="EMBL" id="KAL3526244.1"/>
    </source>
</evidence>
<accession>A0ABD3A3C4</accession>
<dbReference type="PANTHER" id="PTHR33645">
    <property type="entry name" value="AMINOPEPTIDASE (DUF3754)"/>
    <property type="match status" value="1"/>
</dbReference>
<organism evidence="2 3">
    <name type="scientific">Cinchona calisaya</name>
    <dbReference type="NCBI Taxonomy" id="153742"/>
    <lineage>
        <taxon>Eukaryota</taxon>
        <taxon>Viridiplantae</taxon>
        <taxon>Streptophyta</taxon>
        <taxon>Embryophyta</taxon>
        <taxon>Tracheophyta</taxon>
        <taxon>Spermatophyta</taxon>
        <taxon>Magnoliopsida</taxon>
        <taxon>eudicotyledons</taxon>
        <taxon>Gunneridae</taxon>
        <taxon>Pentapetalae</taxon>
        <taxon>asterids</taxon>
        <taxon>lamiids</taxon>
        <taxon>Gentianales</taxon>
        <taxon>Rubiaceae</taxon>
        <taxon>Cinchonoideae</taxon>
        <taxon>Cinchoneae</taxon>
        <taxon>Cinchona</taxon>
    </lineage>
</organism>
<dbReference type="AlphaFoldDB" id="A0ABD3A3C4"/>
<dbReference type="Pfam" id="PF12576">
    <property type="entry name" value="DUF3754"/>
    <property type="match status" value="1"/>
</dbReference>